<evidence type="ECO:0000313" key="2">
    <source>
        <dbReference type="EMBL" id="CUQ67599.1"/>
    </source>
</evidence>
<evidence type="ECO:0000259" key="1">
    <source>
        <dbReference type="Pfam" id="PF16747"/>
    </source>
</evidence>
<dbReference type="EMBL" id="LN885086">
    <property type="protein sequence ID" value="CUQ67599.1"/>
    <property type="molecule type" value="Genomic_DNA"/>
</dbReference>
<dbReference type="InterPro" id="IPR031939">
    <property type="entry name" value="Adhesin_E-like"/>
</dbReference>
<evidence type="ECO:0000313" key="3">
    <source>
        <dbReference type="Proteomes" id="UP000066284"/>
    </source>
</evidence>
<dbReference type="Pfam" id="PF16747">
    <property type="entry name" value="Adhesin_E"/>
    <property type="match status" value="1"/>
</dbReference>
<dbReference type="OrthoDB" id="9857806at2"/>
<protein>
    <recommendedName>
        <fullName evidence="1">Surface-adhesin protein E-like domain-containing protein</fullName>
    </recommendedName>
</protein>
<reference evidence="3" key="1">
    <citation type="submission" date="2015-09" db="EMBL/GenBank/DDBJ databases">
        <authorList>
            <person name="Daims H."/>
        </authorList>
    </citation>
    <scope>NUCLEOTIDE SEQUENCE [LARGE SCALE GENOMIC DNA]</scope>
</reference>
<proteinExistence type="predicted"/>
<dbReference type="STRING" id="1715989.NITINOP_2627"/>
<feature type="domain" description="Surface-adhesin protein E-like" evidence="1">
    <location>
        <begin position="24"/>
        <end position="134"/>
    </location>
</feature>
<accession>A0A0S4KUX6</accession>
<dbReference type="AlphaFoldDB" id="A0A0S4KUX6"/>
<organism evidence="2 3">
    <name type="scientific">Candidatus Nitrospira inopinata</name>
    <dbReference type="NCBI Taxonomy" id="1715989"/>
    <lineage>
        <taxon>Bacteria</taxon>
        <taxon>Pseudomonadati</taxon>
        <taxon>Nitrospirota</taxon>
        <taxon>Nitrospiria</taxon>
        <taxon>Nitrospirales</taxon>
        <taxon>Nitrospiraceae</taxon>
        <taxon>Nitrospira</taxon>
    </lineage>
</organism>
<dbReference type="RefSeq" id="WP_062486213.1">
    <property type="nucleotide sequence ID" value="NZ_LN885086.1"/>
</dbReference>
<keyword evidence="3" id="KW-1185">Reference proteome</keyword>
<gene>
    <name evidence="2" type="ORF">NITINOP_2627</name>
</gene>
<name>A0A0S4KUX6_9BACT</name>
<dbReference type="Proteomes" id="UP000066284">
    <property type="component" value="Chromosome 1"/>
</dbReference>
<sequence length="139" mass="15416">MAGVMPVIGLAATVLAGEPARAEWTLLDHRYQEPGFRMVSVDRDSIKQEDGLRTVSVLIDWTVMQGGRSPTRFYSTVARKQVNCPNKLIRLTAFADYDGHRGMGKRIAWGEQEGLWRPVEPGSMNEGIWTLVCGQGAPK</sequence>
<dbReference type="KEGG" id="nio:NITINOP_2627"/>